<dbReference type="InterPro" id="IPR045109">
    <property type="entry name" value="LSDs-like"/>
</dbReference>
<proteinExistence type="predicted"/>
<dbReference type="SUPFAM" id="SSF51197">
    <property type="entry name" value="Clavaminate synthase-like"/>
    <property type="match status" value="1"/>
</dbReference>
<dbReference type="InterPro" id="IPR003347">
    <property type="entry name" value="JmjC_dom"/>
</dbReference>
<dbReference type="Gene3D" id="2.60.120.650">
    <property type="entry name" value="Cupin"/>
    <property type="match status" value="1"/>
</dbReference>
<feature type="compositionally biased region" description="Basic and acidic residues" evidence="4">
    <location>
        <begin position="600"/>
        <end position="616"/>
    </location>
</feature>
<reference evidence="6" key="1">
    <citation type="submission" date="2021-01" db="EMBL/GenBank/DDBJ databases">
        <authorList>
            <person name="Corre E."/>
            <person name="Pelletier E."/>
            <person name="Niang G."/>
            <person name="Scheremetjew M."/>
            <person name="Finn R."/>
            <person name="Kale V."/>
            <person name="Holt S."/>
            <person name="Cochrane G."/>
            <person name="Meng A."/>
            <person name="Brown T."/>
            <person name="Cohen L."/>
        </authorList>
    </citation>
    <scope>NUCLEOTIDE SEQUENCE</scope>
    <source>
        <strain evidence="6">CCMP281</strain>
    </source>
</reference>
<name>A0A7S3C6C0_9EUKA</name>
<keyword evidence="3" id="KW-0539">Nucleus</keyword>
<feature type="region of interest" description="Disordered" evidence="4">
    <location>
        <begin position="78"/>
        <end position="108"/>
    </location>
</feature>
<evidence type="ECO:0000256" key="3">
    <source>
        <dbReference type="ARBA" id="ARBA00023242"/>
    </source>
</evidence>
<sequence length="801" mass="89319">MAAAHDFTHVWLPLVHSIQLAARVLRAADERVPDVWAAAAGELSPNELQVNWAVVHGQLTVLGLGNVLPTKQGVVGPKRVSGSRVPVDALQKDAKKRPRRPGNVAVQTTSPTQFAPLEETDSVTDPTLSLGEAVEVQQTRCRTPRYAALRRCRSCIQNRNEQCRFRFMRELVVSPQGEVLRVRGTFDPGGGYRLNVGLSSHGKHLASAERQEKELAHYVLNHAMPFLSEVVANESMLTAGEDSVIVNAKARGAPPKKSFLPGGYSKDGGERQLCDWCATTMFNKYRMCRRCGTELCIQCAHHWRQRPMHQRPLALMRMCPHAANEWLVFAKVSSCAIEELFCTTPPVVPVLRSESFPPFPSSWQRKQADQGLYARRSQPQSHLLRLSPCRLGEPTSDKRSNEDWLHLWKRGEPSVVCGVTGRFREKWTPERFSDEFGDLPVELIEVISGKEFMAPLRDFFAGFARPDLRPQPPGQPPTNEALLKLKDWPPKSDFAELLPLHFADLMAALPHPHHTQRSGHLNLVSKLPAYMLPPDLGPKLYLAYGSLSGGAKSACSFGTTCLHMDMADAVNVMVFVQPTLHSQEHTASEWVPSHSTETPFRSKEDPRAVEGGERPFEADVSSLGAEEADELKWLLSHGERAGAIWDIWRAEDLEELVAFLWQVAAEEGIASKLAHPIHDGCFYLDTNLRRRLWRERGVSGLHFVQSEGEAVFIPAGCPHQVFNIRSSIKVAEDFVSPEHIGECLKLTEAFRRLPRGHRRKEDSLGIKDILLHAVPHALSVIGTGSCDQHTRVPLSHAQGIR</sequence>
<dbReference type="SMART" id="SM00558">
    <property type="entry name" value="JmjC"/>
    <property type="match status" value="1"/>
</dbReference>
<dbReference type="GO" id="GO:0000785">
    <property type="term" value="C:chromatin"/>
    <property type="evidence" value="ECO:0007669"/>
    <property type="project" value="TreeGrafter"/>
</dbReference>
<accession>A0A7S3C6C0</accession>
<dbReference type="GO" id="GO:0000118">
    <property type="term" value="C:histone deacetylase complex"/>
    <property type="evidence" value="ECO:0007669"/>
    <property type="project" value="TreeGrafter"/>
</dbReference>
<dbReference type="Pfam" id="PF02373">
    <property type="entry name" value="JmjC"/>
    <property type="match status" value="1"/>
</dbReference>
<dbReference type="GO" id="GO:0031490">
    <property type="term" value="F:chromatin DNA binding"/>
    <property type="evidence" value="ECO:0007669"/>
    <property type="project" value="TreeGrafter"/>
</dbReference>
<comment type="subcellular location">
    <subcellularLocation>
        <location evidence="1">Nucleus</location>
    </subcellularLocation>
</comment>
<evidence type="ECO:0000313" key="6">
    <source>
        <dbReference type="EMBL" id="CAE0154899.1"/>
    </source>
</evidence>
<protein>
    <recommendedName>
        <fullName evidence="5">JmjC domain-containing protein</fullName>
    </recommendedName>
</protein>
<dbReference type="GO" id="GO:0006357">
    <property type="term" value="P:regulation of transcription by RNA polymerase II"/>
    <property type="evidence" value="ECO:0007669"/>
    <property type="project" value="TreeGrafter"/>
</dbReference>
<gene>
    <name evidence="6" type="ORF">HERI1096_LOCUS40811</name>
</gene>
<dbReference type="GO" id="GO:0032454">
    <property type="term" value="F:histone H3K9 demethylase activity"/>
    <property type="evidence" value="ECO:0007669"/>
    <property type="project" value="InterPro"/>
</dbReference>
<feature type="region of interest" description="Disordered" evidence="4">
    <location>
        <begin position="586"/>
        <end position="616"/>
    </location>
</feature>
<evidence type="ECO:0000259" key="5">
    <source>
        <dbReference type="PROSITE" id="PS51184"/>
    </source>
</evidence>
<dbReference type="EMBL" id="HBHX01073690">
    <property type="protein sequence ID" value="CAE0154899.1"/>
    <property type="molecule type" value="Transcribed_RNA"/>
</dbReference>
<dbReference type="AlphaFoldDB" id="A0A7S3C6C0"/>
<organism evidence="6">
    <name type="scientific">Haptolina ericina</name>
    <dbReference type="NCBI Taxonomy" id="156174"/>
    <lineage>
        <taxon>Eukaryota</taxon>
        <taxon>Haptista</taxon>
        <taxon>Haptophyta</taxon>
        <taxon>Prymnesiophyceae</taxon>
        <taxon>Prymnesiales</taxon>
        <taxon>Prymnesiaceae</taxon>
        <taxon>Haptolina</taxon>
    </lineage>
</organism>
<keyword evidence="2" id="KW-0479">Metal-binding</keyword>
<dbReference type="PANTHER" id="PTHR12549">
    <property type="entry name" value="JMJC DOMAIN-CONTAINING HISTONE DEMETHYLATION PROTEIN"/>
    <property type="match status" value="1"/>
</dbReference>
<dbReference type="GO" id="GO:0046872">
    <property type="term" value="F:metal ion binding"/>
    <property type="evidence" value="ECO:0007669"/>
    <property type="project" value="UniProtKB-KW"/>
</dbReference>
<dbReference type="GO" id="GO:0003712">
    <property type="term" value="F:transcription coregulator activity"/>
    <property type="evidence" value="ECO:0007669"/>
    <property type="project" value="TreeGrafter"/>
</dbReference>
<feature type="domain" description="JmjC" evidence="5">
    <location>
        <begin position="516"/>
        <end position="751"/>
    </location>
</feature>
<evidence type="ECO:0000256" key="4">
    <source>
        <dbReference type="SAM" id="MobiDB-lite"/>
    </source>
</evidence>
<evidence type="ECO:0000256" key="2">
    <source>
        <dbReference type="ARBA" id="ARBA00022723"/>
    </source>
</evidence>
<evidence type="ECO:0000256" key="1">
    <source>
        <dbReference type="ARBA" id="ARBA00004123"/>
    </source>
</evidence>
<dbReference type="PROSITE" id="PS51184">
    <property type="entry name" value="JMJC"/>
    <property type="match status" value="1"/>
</dbReference>
<dbReference type="PANTHER" id="PTHR12549:SF38">
    <property type="entry name" value="JMJC DOMAIN-CONTAINING HISTONE DEMETHYLASE 2, ISOFORM A"/>
    <property type="match status" value="1"/>
</dbReference>